<dbReference type="OrthoDB" id="1417698at2759"/>
<keyword evidence="2" id="KW-1185">Reference proteome</keyword>
<sequence length="112" mass="12741">MAHYALRDYAMPNLDAMQGNINRPTINTNNFEIKPTMIQIIQNIMGVLDAATDLRFVPFSLCDDAFMWLDLFHHKVRGTRQPISCELFPTEQDDEAEDGHHQLLAARGGIIL</sequence>
<gene>
    <name evidence="1" type="ORF">EPI10_029458</name>
</gene>
<proteinExistence type="predicted"/>
<dbReference type="EMBL" id="SMMG02000009">
    <property type="protein sequence ID" value="KAA3463029.1"/>
    <property type="molecule type" value="Genomic_DNA"/>
</dbReference>
<organism evidence="1 2">
    <name type="scientific">Gossypium australe</name>
    <dbReference type="NCBI Taxonomy" id="47621"/>
    <lineage>
        <taxon>Eukaryota</taxon>
        <taxon>Viridiplantae</taxon>
        <taxon>Streptophyta</taxon>
        <taxon>Embryophyta</taxon>
        <taxon>Tracheophyta</taxon>
        <taxon>Spermatophyta</taxon>
        <taxon>Magnoliopsida</taxon>
        <taxon>eudicotyledons</taxon>
        <taxon>Gunneridae</taxon>
        <taxon>Pentapetalae</taxon>
        <taxon>rosids</taxon>
        <taxon>malvids</taxon>
        <taxon>Malvales</taxon>
        <taxon>Malvaceae</taxon>
        <taxon>Malvoideae</taxon>
        <taxon>Gossypium</taxon>
    </lineage>
</organism>
<dbReference type="AlphaFoldDB" id="A0A5B6V1K0"/>
<protein>
    <submittedName>
        <fullName evidence="1">Uncharacterized protein</fullName>
    </submittedName>
</protein>
<evidence type="ECO:0000313" key="1">
    <source>
        <dbReference type="EMBL" id="KAA3463029.1"/>
    </source>
</evidence>
<reference evidence="2" key="1">
    <citation type="journal article" date="2019" name="Plant Biotechnol. J.">
        <title>Genome sequencing of the Australian wild diploid species Gossypium australe highlights disease resistance and delayed gland morphogenesis.</title>
        <authorList>
            <person name="Cai Y."/>
            <person name="Cai X."/>
            <person name="Wang Q."/>
            <person name="Wang P."/>
            <person name="Zhang Y."/>
            <person name="Cai C."/>
            <person name="Xu Y."/>
            <person name="Wang K."/>
            <person name="Zhou Z."/>
            <person name="Wang C."/>
            <person name="Geng S."/>
            <person name="Li B."/>
            <person name="Dong Q."/>
            <person name="Hou Y."/>
            <person name="Wang H."/>
            <person name="Ai P."/>
            <person name="Liu Z."/>
            <person name="Yi F."/>
            <person name="Sun M."/>
            <person name="An G."/>
            <person name="Cheng J."/>
            <person name="Zhang Y."/>
            <person name="Shi Q."/>
            <person name="Xie Y."/>
            <person name="Shi X."/>
            <person name="Chang Y."/>
            <person name="Huang F."/>
            <person name="Chen Y."/>
            <person name="Hong S."/>
            <person name="Mi L."/>
            <person name="Sun Q."/>
            <person name="Zhang L."/>
            <person name="Zhou B."/>
            <person name="Peng R."/>
            <person name="Zhang X."/>
            <person name="Liu F."/>
        </authorList>
    </citation>
    <scope>NUCLEOTIDE SEQUENCE [LARGE SCALE GENOMIC DNA]</scope>
    <source>
        <strain evidence="2">cv. PA1801</strain>
    </source>
</reference>
<evidence type="ECO:0000313" key="2">
    <source>
        <dbReference type="Proteomes" id="UP000325315"/>
    </source>
</evidence>
<name>A0A5B6V1K0_9ROSI</name>
<accession>A0A5B6V1K0</accession>
<dbReference type="Proteomes" id="UP000325315">
    <property type="component" value="Unassembled WGS sequence"/>
</dbReference>
<comment type="caution">
    <text evidence="1">The sequence shown here is derived from an EMBL/GenBank/DDBJ whole genome shotgun (WGS) entry which is preliminary data.</text>
</comment>